<dbReference type="RefSeq" id="WP_158067969.1">
    <property type="nucleotide sequence ID" value="NZ_CP042829.1"/>
</dbReference>
<dbReference type="NCBIfam" id="NF001753">
    <property type="entry name" value="PRK00481.1-3"/>
    <property type="match status" value="1"/>
</dbReference>
<accession>A0ABX6C457</accession>
<proteinExistence type="predicted"/>
<dbReference type="Proteomes" id="UP000326331">
    <property type="component" value="Chromosome"/>
</dbReference>
<dbReference type="EMBL" id="CP042829">
    <property type="protein sequence ID" value="QFG04027.1"/>
    <property type="molecule type" value="Genomic_DNA"/>
</dbReference>
<feature type="binding site" evidence="4">
    <location>
        <position position="146"/>
    </location>
    <ligand>
        <name>Zn(2+)</name>
        <dbReference type="ChEBI" id="CHEBI:29105"/>
    </ligand>
</feature>
<evidence type="ECO:0000256" key="1">
    <source>
        <dbReference type="ARBA" id="ARBA00012928"/>
    </source>
</evidence>
<evidence type="ECO:0000256" key="4">
    <source>
        <dbReference type="PROSITE-ProRule" id="PRU00236"/>
    </source>
</evidence>
<keyword evidence="2" id="KW-0808">Transferase</keyword>
<feature type="domain" description="Deacetylase sirtuin-type" evidence="5">
    <location>
        <begin position="10"/>
        <end position="265"/>
    </location>
</feature>
<dbReference type="Pfam" id="PF02146">
    <property type="entry name" value="SIR2"/>
    <property type="match status" value="1"/>
</dbReference>
<evidence type="ECO:0000313" key="6">
    <source>
        <dbReference type="EMBL" id="QFG04027.1"/>
    </source>
</evidence>
<keyword evidence="4" id="KW-0479">Metal-binding</keyword>
<dbReference type="InterPro" id="IPR026590">
    <property type="entry name" value="Ssirtuin_cat_dom"/>
</dbReference>
<dbReference type="Gene3D" id="3.30.1600.10">
    <property type="entry name" value="SIR2/SIRT2 'Small Domain"/>
    <property type="match status" value="1"/>
</dbReference>
<feature type="active site" description="Proton acceptor" evidence="4">
    <location>
        <position position="138"/>
    </location>
</feature>
<dbReference type="PANTHER" id="PTHR11085">
    <property type="entry name" value="NAD-DEPENDENT PROTEIN DEACYLASE SIRTUIN-5, MITOCHONDRIAL-RELATED"/>
    <property type="match status" value="1"/>
</dbReference>
<dbReference type="InterPro" id="IPR029035">
    <property type="entry name" value="DHS-like_NAD/FAD-binding_dom"/>
</dbReference>
<evidence type="ECO:0000259" key="5">
    <source>
        <dbReference type="PROSITE" id="PS50305"/>
    </source>
</evidence>
<dbReference type="InterPro" id="IPR050134">
    <property type="entry name" value="NAD-dep_sirtuin_deacylases"/>
</dbReference>
<keyword evidence="4" id="KW-0862">Zinc</keyword>
<gene>
    <name evidence="6" type="ORF">Tbon_12290</name>
</gene>
<name>A0ABX6C457_9CHLR</name>
<evidence type="ECO:0000256" key="3">
    <source>
        <dbReference type="ARBA" id="ARBA00023027"/>
    </source>
</evidence>
<keyword evidence="3" id="KW-0520">NAD</keyword>
<dbReference type="InterPro" id="IPR003000">
    <property type="entry name" value="Sirtuin"/>
</dbReference>
<keyword evidence="7" id="KW-1185">Reference proteome</keyword>
<organism evidence="6 7">
    <name type="scientific">Tepidiforma bonchosmolovskayae</name>
    <dbReference type="NCBI Taxonomy" id="2601677"/>
    <lineage>
        <taxon>Bacteria</taxon>
        <taxon>Bacillati</taxon>
        <taxon>Chloroflexota</taxon>
        <taxon>Tepidiformia</taxon>
        <taxon>Tepidiformales</taxon>
        <taxon>Tepidiformaceae</taxon>
        <taxon>Tepidiforma</taxon>
    </lineage>
</organism>
<dbReference type="PANTHER" id="PTHR11085:SF10">
    <property type="entry name" value="NAD-DEPENDENT PROTEIN DEACYLASE SIRTUIN-5, MITOCHONDRIAL-RELATED"/>
    <property type="match status" value="1"/>
</dbReference>
<reference evidence="6 7" key="2">
    <citation type="submission" date="2019-10" db="EMBL/GenBank/DDBJ databases">
        <title>Thermopilla bonchosmolovskayae gen. nov., sp. nov., a moderately thermophilic Chloroflexi bacterium from a Chukotka hot spring (Arctic, Russia), representing a novel classis Thermopillaia, which include previously uncultivated lineage OLB14.</title>
        <authorList>
            <person name="Kochetkova T.V."/>
            <person name="Zayulina K.S."/>
            <person name="Zhigarkov V.S."/>
            <person name="Minaev N.V."/>
            <person name="Novikov A."/>
            <person name="Toshchakov S.V."/>
            <person name="Elcheninov A.G."/>
            <person name="Kublanov I.V."/>
        </authorList>
    </citation>
    <scope>NUCLEOTIDE SEQUENCE [LARGE SCALE GENOMIC DNA]</scope>
    <source>
        <strain evidence="6 7">3753O</strain>
    </source>
</reference>
<sequence>MTSTRHALSDPAVESALRQAAALVRRSQYAVALVGAGLSAESGIPTYRGSGGVYERFGEPTIDGWELFVADPAEWWRQAIVHETSGSPFSQAIDRAAPNPGHYAMADLEHMGRLAHVITQNIDNLHAMAGSRRVTEIHGNRYKVRCIECGARERLETVSLDRLPPSCPVCGGLYKNDVVMFGEPIPRDALEECYRQTLAADLFLTIGTSAVVYPAADFPVLAKRRGAPLIEINPEATALSEIADVIIRAPAGVALPALVDLLLVP</sequence>
<dbReference type="Gene3D" id="3.40.50.1220">
    <property type="entry name" value="TPP-binding domain"/>
    <property type="match status" value="1"/>
</dbReference>
<dbReference type="PROSITE" id="PS50305">
    <property type="entry name" value="SIRTUIN"/>
    <property type="match status" value="1"/>
</dbReference>
<feature type="binding site" evidence="4">
    <location>
        <position position="170"/>
    </location>
    <ligand>
        <name>Zn(2+)</name>
        <dbReference type="ChEBI" id="CHEBI:29105"/>
    </ligand>
</feature>
<feature type="binding site" evidence="4">
    <location>
        <position position="149"/>
    </location>
    <ligand>
        <name>Zn(2+)</name>
        <dbReference type="ChEBI" id="CHEBI:29105"/>
    </ligand>
</feature>
<feature type="binding site" evidence="4">
    <location>
        <position position="167"/>
    </location>
    <ligand>
        <name>Zn(2+)</name>
        <dbReference type="ChEBI" id="CHEBI:29105"/>
    </ligand>
</feature>
<dbReference type="SUPFAM" id="SSF52467">
    <property type="entry name" value="DHS-like NAD/FAD-binding domain"/>
    <property type="match status" value="1"/>
</dbReference>
<evidence type="ECO:0000313" key="7">
    <source>
        <dbReference type="Proteomes" id="UP000326331"/>
    </source>
</evidence>
<protein>
    <recommendedName>
        <fullName evidence="1">protein acetyllysine N-acetyltransferase</fullName>
        <ecNumber evidence="1">2.3.1.286</ecNumber>
    </recommendedName>
</protein>
<evidence type="ECO:0000256" key="2">
    <source>
        <dbReference type="ARBA" id="ARBA00022679"/>
    </source>
</evidence>
<reference evidence="6 7" key="1">
    <citation type="submission" date="2019-08" db="EMBL/GenBank/DDBJ databases">
        <authorList>
            <person name="Toschakov S.V."/>
        </authorList>
    </citation>
    <scope>NUCLEOTIDE SEQUENCE [LARGE SCALE GENOMIC DNA]</scope>
    <source>
        <strain evidence="6 7">3753O</strain>
    </source>
</reference>
<dbReference type="EC" id="2.3.1.286" evidence="1"/>
<dbReference type="InterPro" id="IPR026591">
    <property type="entry name" value="Sirtuin_cat_small_dom_sf"/>
</dbReference>